<name>A0A5N5WN28_9EURO</name>
<dbReference type="SUPFAM" id="SSF48264">
    <property type="entry name" value="Cytochrome P450"/>
    <property type="match status" value="1"/>
</dbReference>
<evidence type="ECO:0000313" key="11">
    <source>
        <dbReference type="EMBL" id="KAB8069941.1"/>
    </source>
</evidence>
<proteinExistence type="inferred from homology"/>
<dbReference type="PROSITE" id="PS00086">
    <property type="entry name" value="CYTOCHROME_P450"/>
    <property type="match status" value="1"/>
</dbReference>
<evidence type="ECO:0000256" key="5">
    <source>
        <dbReference type="ARBA" id="ARBA00022723"/>
    </source>
</evidence>
<dbReference type="PANTHER" id="PTHR24305:SF175">
    <property type="entry name" value="CYTOCHROME P450 MONOOXYGENASE PKFB"/>
    <property type="match status" value="1"/>
</dbReference>
<comment type="cofactor">
    <cofactor evidence="1 9">
        <name>heme</name>
        <dbReference type="ChEBI" id="CHEBI:30413"/>
    </cofactor>
</comment>
<keyword evidence="4 9" id="KW-0349">Heme</keyword>
<evidence type="ECO:0000256" key="8">
    <source>
        <dbReference type="ARBA" id="ARBA00023033"/>
    </source>
</evidence>
<evidence type="ECO:0000256" key="3">
    <source>
        <dbReference type="ARBA" id="ARBA00010617"/>
    </source>
</evidence>
<dbReference type="GO" id="GO:0020037">
    <property type="term" value="F:heme binding"/>
    <property type="evidence" value="ECO:0007669"/>
    <property type="project" value="InterPro"/>
</dbReference>
<evidence type="ECO:0000256" key="6">
    <source>
        <dbReference type="ARBA" id="ARBA00023002"/>
    </source>
</evidence>
<dbReference type="PANTHER" id="PTHR24305">
    <property type="entry name" value="CYTOCHROME P450"/>
    <property type="match status" value="1"/>
</dbReference>
<evidence type="ECO:0000256" key="4">
    <source>
        <dbReference type="ARBA" id="ARBA00022617"/>
    </source>
</evidence>
<dbReference type="Gene3D" id="1.10.630.10">
    <property type="entry name" value="Cytochrome P450"/>
    <property type="match status" value="1"/>
</dbReference>
<dbReference type="CDD" id="cd11060">
    <property type="entry name" value="CYP57A1-like"/>
    <property type="match status" value="1"/>
</dbReference>
<comment type="similarity">
    <text evidence="3 10">Belongs to the cytochrome P450 family.</text>
</comment>
<dbReference type="Pfam" id="PF00067">
    <property type="entry name" value="p450"/>
    <property type="match status" value="1"/>
</dbReference>
<dbReference type="EMBL" id="ML732320">
    <property type="protein sequence ID" value="KAB8069941.1"/>
    <property type="molecule type" value="Genomic_DNA"/>
</dbReference>
<keyword evidence="6 10" id="KW-0560">Oxidoreductase</keyword>
<gene>
    <name evidence="11" type="ORF">BDV29DRAFT_160925</name>
</gene>
<dbReference type="AlphaFoldDB" id="A0A5N5WN28"/>
<sequence>MPVAHLYSLSNILTFEKFVDQVLEVLFSQLDQRFVPGGAVFDLGNWLQYFAFDVMGTMSFSRRYGFLEKGKDDTGLLPAIWAFMKAAAPVTQMPWVDLAWNKNPIVALFRSTPTQPILNVVLSKINERKEELNNNTDAMEKINEKDFLSRFMYIQSRNNDIPPWAVTAWCFSNIIAGSDTTAVAMKTLWFNLLLHPATMNRLREELQVQQQSKLSRLSPAWSEISELPYLSACVNEALRIHPPFCLPFERVVPAEGLVIGGHLFPGGTVIGMNPWVVNRDGPTFGEDANTWRPERWLEDPVRSRKMENALLSFGAGRRVCLGRNIALLELKKLTSALVLNYELEIVEPEKFQTQNMFFFKQEGLYATVKRRAGTSSDYHPE</sequence>
<dbReference type="InterPro" id="IPR050121">
    <property type="entry name" value="Cytochrome_P450_monoxygenase"/>
</dbReference>
<evidence type="ECO:0000256" key="1">
    <source>
        <dbReference type="ARBA" id="ARBA00001971"/>
    </source>
</evidence>
<dbReference type="InterPro" id="IPR017972">
    <property type="entry name" value="Cyt_P450_CS"/>
</dbReference>
<feature type="binding site" description="axial binding residue" evidence="9">
    <location>
        <position position="320"/>
    </location>
    <ligand>
        <name>heme</name>
        <dbReference type="ChEBI" id="CHEBI:30413"/>
    </ligand>
    <ligandPart>
        <name>Fe</name>
        <dbReference type="ChEBI" id="CHEBI:18248"/>
    </ligandPart>
</feature>
<dbReference type="GO" id="GO:0004497">
    <property type="term" value="F:monooxygenase activity"/>
    <property type="evidence" value="ECO:0007669"/>
    <property type="project" value="UniProtKB-KW"/>
</dbReference>
<evidence type="ECO:0000256" key="2">
    <source>
        <dbReference type="ARBA" id="ARBA00005179"/>
    </source>
</evidence>
<evidence type="ECO:0000313" key="12">
    <source>
        <dbReference type="Proteomes" id="UP000326565"/>
    </source>
</evidence>
<dbReference type="InterPro" id="IPR001128">
    <property type="entry name" value="Cyt_P450"/>
</dbReference>
<dbReference type="InterPro" id="IPR002403">
    <property type="entry name" value="Cyt_P450_E_grp-IV"/>
</dbReference>
<protein>
    <submittedName>
        <fullName evidence="11">Cytochrome P450</fullName>
    </submittedName>
</protein>
<keyword evidence="7 9" id="KW-0408">Iron</keyword>
<keyword evidence="12" id="KW-1185">Reference proteome</keyword>
<dbReference type="Proteomes" id="UP000326565">
    <property type="component" value="Unassembled WGS sequence"/>
</dbReference>
<dbReference type="InterPro" id="IPR036396">
    <property type="entry name" value="Cyt_P450_sf"/>
</dbReference>
<evidence type="ECO:0000256" key="10">
    <source>
        <dbReference type="RuleBase" id="RU000461"/>
    </source>
</evidence>
<comment type="pathway">
    <text evidence="2">Secondary metabolite biosynthesis.</text>
</comment>
<organism evidence="11 12">
    <name type="scientific">Aspergillus leporis</name>
    <dbReference type="NCBI Taxonomy" id="41062"/>
    <lineage>
        <taxon>Eukaryota</taxon>
        <taxon>Fungi</taxon>
        <taxon>Dikarya</taxon>
        <taxon>Ascomycota</taxon>
        <taxon>Pezizomycotina</taxon>
        <taxon>Eurotiomycetes</taxon>
        <taxon>Eurotiomycetidae</taxon>
        <taxon>Eurotiales</taxon>
        <taxon>Aspergillaceae</taxon>
        <taxon>Aspergillus</taxon>
        <taxon>Aspergillus subgen. Circumdati</taxon>
    </lineage>
</organism>
<keyword evidence="5 9" id="KW-0479">Metal-binding</keyword>
<dbReference type="GO" id="GO:0016705">
    <property type="term" value="F:oxidoreductase activity, acting on paired donors, with incorporation or reduction of molecular oxygen"/>
    <property type="evidence" value="ECO:0007669"/>
    <property type="project" value="InterPro"/>
</dbReference>
<dbReference type="PRINTS" id="PR00465">
    <property type="entry name" value="EP450IV"/>
</dbReference>
<keyword evidence="8 10" id="KW-0503">Monooxygenase</keyword>
<dbReference type="PRINTS" id="PR00385">
    <property type="entry name" value="P450"/>
</dbReference>
<dbReference type="OrthoDB" id="3934656at2759"/>
<reference evidence="11 12" key="1">
    <citation type="submission" date="2019-04" db="EMBL/GenBank/DDBJ databases">
        <title>Friends and foes A comparative genomics study of 23 Aspergillus species from section Flavi.</title>
        <authorList>
            <consortium name="DOE Joint Genome Institute"/>
            <person name="Kjaerbolling I."/>
            <person name="Vesth T."/>
            <person name="Frisvad J.C."/>
            <person name="Nybo J.L."/>
            <person name="Theobald S."/>
            <person name="Kildgaard S."/>
            <person name="Isbrandt T."/>
            <person name="Kuo A."/>
            <person name="Sato A."/>
            <person name="Lyhne E.K."/>
            <person name="Kogle M.E."/>
            <person name="Wiebenga A."/>
            <person name="Kun R.S."/>
            <person name="Lubbers R.J."/>
            <person name="Makela M.R."/>
            <person name="Barry K."/>
            <person name="Chovatia M."/>
            <person name="Clum A."/>
            <person name="Daum C."/>
            <person name="Haridas S."/>
            <person name="He G."/>
            <person name="LaButti K."/>
            <person name="Lipzen A."/>
            <person name="Mondo S."/>
            <person name="Riley R."/>
            <person name="Salamov A."/>
            <person name="Simmons B.A."/>
            <person name="Magnuson J.K."/>
            <person name="Henrissat B."/>
            <person name="Mortensen U.H."/>
            <person name="Larsen T.O."/>
            <person name="Devries R.P."/>
            <person name="Grigoriev I.V."/>
            <person name="Machida M."/>
            <person name="Baker S.E."/>
            <person name="Andersen M.R."/>
        </authorList>
    </citation>
    <scope>NUCLEOTIDE SEQUENCE [LARGE SCALE GENOMIC DNA]</scope>
    <source>
        <strain evidence="11 12">CBS 151.66</strain>
    </source>
</reference>
<accession>A0A5N5WN28</accession>
<evidence type="ECO:0000256" key="7">
    <source>
        <dbReference type="ARBA" id="ARBA00023004"/>
    </source>
</evidence>
<dbReference type="GO" id="GO:0005506">
    <property type="term" value="F:iron ion binding"/>
    <property type="evidence" value="ECO:0007669"/>
    <property type="project" value="InterPro"/>
</dbReference>
<evidence type="ECO:0000256" key="9">
    <source>
        <dbReference type="PIRSR" id="PIRSR602403-1"/>
    </source>
</evidence>